<dbReference type="SUPFAM" id="SSF53649">
    <property type="entry name" value="Alkaline phosphatase-like"/>
    <property type="match status" value="1"/>
</dbReference>
<dbReference type="STRING" id="428990.SAMN06295987_11536"/>
<reference evidence="7" key="1">
    <citation type="submission" date="2017-02" db="EMBL/GenBank/DDBJ databases">
        <authorList>
            <person name="Varghese N."/>
            <person name="Submissions S."/>
        </authorList>
    </citation>
    <scope>NUCLEOTIDE SEQUENCE [LARGE SCALE GENOMIC DNA]</scope>
    <source>
        <strain evidence="7">SM117</strain>
    </source>
</reference>
<dbReference type="PANTHER" id="PTHR42693:SF33">
    <property type="entry name" value="ARYLSULFATASE"/>
    <property type="match status" value="1"/>
</dbReference>
<name>A0A1U6IUL0_9SPHN</name>
<dbReference type="Gene3D" id="3.30.1120.10">
    <property type="match status" value="1"/>
</dbReference>
<dbReference type="PROSITE" id="PS00149">
    <property type="entry name" value="SULFATASE_2"/>
    <property type="match status" value="1"/>
</dbReference>
<dbReference type="InterPro" id="IPR000917">
    <property type="entry name" value="Sulfatase_N"/>
</dbReference>
<evidence type="ECO:0000259" key="5">
    <source>
        <dbReference type="Pfam" id="PF00884"/>
    </source>
</evidence>
<comment type="similarity">
    <text evidence="1">Belongs to the sulfatase family.</text>
</comment>
<dbReference type="InterPro" id="IPR024607">
    <property type="entry name" value="Sulfatase_CS"/>
</dbReference>
<dbReference type="AlphaFoldDB" id="A0A1U6IUL0"/>
<dbReference type="PANTHER" id="PTHR42693">
    <property type="entry name" value="ARYLSULFATASE FAMILY MEMBER"/>
    <property type="match status" value="1"/>
</dbReference>
<dbReference type="RefSeq" id="WP_079731959.1">
    <property type="nucleotide sequence ID" value="NZ_FVZE01000015.1"/>
</dbReference>
<evidence type="ECO:0000256" key="3">
    <source>
        <dbReference type="ARBA" id="ARBA00022801"/>
    </source>
</evidence>
<sequence length="468" mass="51499">MRANTNRRTLLKWLGATTAIVALPGTGRAFSRRASAAKKPNIVFILVDDMGYADLSVTGSSHIKTPAIDSLARDGVRLTQGYASTPICSPTRTALLTGCWAQRFPVGVEEPLGPNAPAHIGVPYDRPTIASVMRDIGYHTKLIGKWHLGDPPEHGPLQHGYDEFFGIVEGAADYFRHHIVVHGKEVGMGLARGNSPVEAGGYLTDLFGAEAVETIEKSGEKPFLLSLHFNAPHWPWEGREDAAAAKTIPDSFDYDGGSLKKYEEMMEAVDDNVAKILVALEQTGKTQDTIVVFTSDNGGERYSQTWPFVGHKGEVLEGGVRVPIIVRWPGHIAPGSVSDQVMSSMDFLPTLLTMAGGNVAKAGTFDGADLAAQLTGKAASIERTLFWRFNANNQAAVRKGDWKYVRIGGKERLFNLAEDEHERAERQGAEPQKFDELKRLWDDWNRQMVPYRVDGFSEDVTKTYIDRY</sequence>
<dbReference type="Pfam" id="PF00884">
    <property type="entry name" value="Sulfatase"/>
    <property type="match status" value="1"/>
</dbReference>
<dbReference type="Gene3D" id="3.40.720.10">
    <property type="entry name" value="Alkaline Phosphatase, subunit A"/>
    <property type="match status" value="1"/>
</dbReference>
<feature type="domain" description="Sulfatase N-terminal" evidence="5">
    <location>
        <begin position="40"/>
        <end position="356"/>
    </location>
</feature>
<proteinExistence type="inferred from homology"/>
<evidence type="ECO:0000313" key="7">
    <source>
        <dbReference type="Proteomes" id="UP000190989"/>
    </source>
</evidence>
<dbReference type="InterPro" id="IPR006311">
    <property type="entry name" value="TAT_signal"/>
</dbReference>
<organism evidence="6 7">
    <name type="scientific">Novosphingobium mathurense</name>
    <dbReference type="NCBI Taxonomy" id="428990"/>
    <lineage>
        <taxon>Bacteria</taxon>
        <taxon>Pseudomonadati</taxon>
        <taxon>Pseudomonadota</taxon>
        <taxon>Alphaproteobacteria</taxon>
        <taxon>Sphingomonadales</taxon>
        <taxon>Sphingomonadaceae</taxon>
        <taxon>Novosphingobium</taxon>
    </lineage>
</organism>
<evidence type="ECO:0000256" key="4">
    <source>
        <dbReference type="ARBA" id="ARBA00022837"/>
    </source>
</evidence>
<keyword evidence="4" id="KW-0106">Calcium</keyword>
<keyword evidence="2" id="KW-0479">Metal-binding</keyword>
<dbReference type="EMBL" id="FVZE01000015">
    <property type="protein sequence ID" value="SLK11671.1"/>
    <property type="molecule type" value="Genomic_DNA"/>
</dbReference>
<evidence type="ECO:0000313" key="6">
    <source>
        <dbReference type="EMBL" id="SLK11671.1"/>
    </source>
</evidence>
<keyword evidence="3" id="KW-0378">Hydrolase</keyword>
<dbReference type="InterPro" id="IPR050738">
    <property type="entry name" value="Sulfatase"/>
</dbReference>
<protein>
    <submittedName>
        <fullName evidence="6">Arylsulfatase A</fullName>
    </submittedName>
</protein>
<dbReference type="InterPro" id="IPR017850">
    <property type="entry name" value="Alkaline_phosphatase_core_sf"/>
</dbReference>
<evidence type="ECO:0000256" key="1">
    <source>
        <dbReference type="ARBA" id="ARBA00008779"/>
    </source>
</evidence>
<dbReference type="GO" id="GO:0046872">
    <property type="term" value="F:metal ion binding"/>
    <property type="evidence" value="ECO:0007669"/>
    <property type="project" value="UniProtKB-KW"/>
</dbReference>
<dbReference type="PROSITE" id="PS51318">
    <property type="entry name" value="TAT"/>
    <property type="match status" value="1"/>
</dbReference>
<keyword evidence="7" id="KW-1185">Reference proteome</keyword>
<accession>A0A1U6IUL0</accession>
<dbReference type="Proteomes" id="UP000190989">
    <property type="component" value="Unassembled WGS sequence"/>
</dbReference>
<evidence type="ECO:0000256" key="2">
    <source>
        <dbReference type="ARBA" id="ARBA00022723"/>
    </source>
</evidence>
<gene>
    <name evidence="6" type="ORF">SAMN06295987_11536</name>
</gene>
<dbReference type="GO" id="GO:0004065">
    <property type="term" value="F:arylsulfatase activity"/>
    <property type="evidence" value="ECO:0007669"/>
    <property type="project" value="TreeGrafter"/>
</dbReference>
<dbReference type="PROSITE" id="PS00523">
    <property type="entry name" value="SULFATASE_1"/>
    <property type="match status" value="1"/>
</dbReference>